<evidence type="ECO:0000256" key="5">
    <source>
        <dbReference type="ARBA" id="ARBA00022840"/>
    </source>
</evidence>
<keyword evidence="9 10" id="KW-0961">Cell wall biogenesis/degradation</keyword>
<evidence type="ECO:0000256" key="1">
    <source>
        <dbReference type="ARBA" id="ARBA00022490"/>
    </source>
</evidence>
<dbReference type="PANTHER" id="PTHR43024">
    <property type="entry name" value="UDP-N-ACETYLMURAMOYL-TRIPEPTIDE--D-ALANYL-D-ALANINE LIGASE"/>
    <property type="match status" value="1"/>
</dbReference>
<dbReference type="Pfam" id="PF01225">
    <property type="entry name" value="Mur_ligase"/>
    <property type="match status" value="1"/>
</dbReference>
<dbReference type="GO" id="GO:0051301">
    <property type="term" value="P:cell division"/>
    <property type="evidence" value="ECO:0007669"/>
    <property type="project" value="UniProtKB-KW"/>
</dbReference>
<dbReference type="EMBL" id="LR217703">
    <property type="protein sequence ID" value="VFP79840.1"/>
    <property type="molecule type" value="Genomic_DNA"/>
</dbReference>
<evidence type="ECO:0000256" key="4">
    <source>
        <dbReference type="ARBA" id="ARBA00022741"/>
    </source>
</evidence>
<dbReference type="GO" id="GO:0005737">
    <property type="term" value="C:cytoplasm"/>
    <property type="evidence" value="ECO:0007669"/>
    <property type="project" value="UniProtKB-SubCell"/>
</dbReference>
<keyword evidence="7 10" id="KW-0573">Peptidoglycan synthesis</keyword>
<dbReference type="InterPro" id="IPR005863">
    <property type="entry name" value="UDP-N-AcMur_synth"/>
</dbReference>
<organism evidence="15 16">
    <name type="scientific">Candidatus Erwinia haradaeae</name>
    <dbReference type="NCBI Taxonomy" id="1922217"/>
    <lineage>
        <taxon>Bacteria</taxon>
        <taxon>Pseudomonadati</taxon>
        <taxon>Pseudomonadota</taxon>
        <taxon>Gammaproteobacteria</taxon>
        <taxon>Enterobacterales</taxon>
        <taxon>Erwiniaceae</taxon>
        <taxon>Erwinia</taxon>
    </lineage>
</organism>
<name>A0A451D2I2_9GAMM</name>
<dbReference type="GO" id="GO:0005524">
    <property type="term" value="F:ATP binding"/>
    <property type="evidence" value="ECO:0007669"/>
    <property type="project" value="UniProtKB-UniRule"/>
</dbReference>
<dbReference type="Pfam" id="PF08245">
    <property type="entry name" value="Mur_ligase_M"/>
    <property type="match status" value="1"/>
</dbReference>
<evidence type="ECO:0000256" key="7">
    <source>
        <dbReference type="ARBA" id="ARBA00022984"/>
    </source>
</evidence>
<evidence type="ECO:0000256" key="11">
    <source>
        <dbReference type="RuleBase" id="RU004136"/>
    </source>
</evidence>
<keyword evidence="6 10" id="KW-0133">Cell shape</keyword>
<keyword evidence="8 10" id="KW-0131">Cell cycle</keyword>
<dbReference type="GO" id="GO:0047480">
    <property type="term" value="F:UDP-N-acetylmuramoyl-tripeptide-D-alanyl-D-alanine ligase activity"/>
    <property type="evidence" value="ECO:0007669"/>
    <property type="project" value="UniProtKB-UniRule"/>
</dbReference>
<keyword evidence="3 10" id="KW-0132">Cell division</keyword>
<accession>A0A451D2I2</accession>
<dbReference type="Pfam" id="PF02875">
    <property type="entry name" value="Mur_ligase_C"/>
    <property type="match status" value="1"/>
</dbReference>
<dbReference type="UniPathway" id="UPA00219"/>
<dbReference type="Gene3D" id="3.40.1390.10">
    <property type="entry name" value="MurE/MurF, N-terminal domain"/>
    <property type="match status" value="1"/>
</dbReference>
<dbReference type="GO" id="GO:0009252">
    <property type="term" value="P:peptidoglycan biosynthetic process"/>
    <property type="evidence" value="ECO:0007669"/>
    <property type="project" value="UniProtKB-UniRule"/>
</dbReference>
<evidence type="ECO:0000313" key="15">
    <source>
        <dbReference type="EMBL" id="VFP79840.1"/>
    </source>
</evidence>
<dbReference type="InterPro" id="IPR051046">
    <property type="entry name" value="MurCDEF_CellWall_CoF430Synth"/>
</dbReference>
<keyword evidence="2 10" id="KW-0436">Ligase</keyword>
<dbReference type="Gene3D" id="3.90.190.20">
    <property type="entry name" value="Mur ligase, C-terminal domain"/>
    <property type="match status" value="1"/>
</dbReference>
<evidence type="ECO:0000256" key="3">
    <source>
        <dbReference type="ARBA" id="ARBA00022618"/>
    </source>
</evidence>
<feature type="binding site" evidence="10">
    <location>
        <begin position="107"/>
        <end position="113"/>
    </location>
    <ligand>
        <name>ATP</name>
        <dbReference type="ChEBI" id="CHEBI:30616"/>
    </ligand>
</feature>
<comment type="catalytic activity">
    <reaction evidence="10 11">
        <text>D-alanyl-D-alanine + UDP-N-acetyl-alpha-D-muramoyl-L-alanyl-gamma-D-glutamyl-meso-2,6-diaminopimelate + ATP = UDP-N-acetyl-alpha-D-muramoyl-L-alanyl-gamma-D-glutamyl-meso-2,6-diaminopimeloyl-D-alanyl-D-alanine + ADP + phosphate + H(+)</text>
        <dbReference type="Rhea" id="RHEA:28374"/>
        <dbReference type="ChEBI" id="CHEBI:15378"/>
        <dbReference type="ChEBI" id="CHEBI:30616"/>
        <dbReference type="ChEBI" id="CHEBI:43474"/>
        <dbReference type="ChEBI" id="CHEBI:57822"/>
        <dbReference type="ChEBI" id="CHEBI:61386"/>
        <dbReference type="ChEBI" id="CHEBI:83905"/>
        <dbReference type="ChEBI" id="CHEBI:456216"/>
        <dbReference type="EC" id="6.3.2.10"/>
    </reaction>
</comment>
<dbReference type="GO" id="GO:0008766">
    <property type="term" value="F:UDP-N-acetylmuramoylalanyl-D-glutamyl-2,6-diaminopimelate-D-alanyl-D-alanine ligase activity"/>
    <property type="evidence" value="ECO:0007669"/>
    <property type="project" value="RHEA"/>
</dbReference>
<comment type="subcellular location">
    <subcellularLocation>
        <location evidence="10 11">Cytoplasm</location>
    </subcellularLocation>
</comment>
<evidence type="ECO:0000259" key="14">
    <source>
        <dbReference type="Pfam" id="PF08245"/>
    </source>
</evidence>
<dbReference type="InterPro" id="IPR036615">
    <property type="entry name" value="Mur_ligase_C_dom_sf"/>
</dbReference>
<dbReference type="PANTHER" id="PTHR43024:SF1">
    <property type="entry name" value="UDP-N-ACETYLMURAMOYL-TRIPEPTIDE--D-ALANYL-D-ALANINE LIGASE"/>
    <property type="match status" value="1"/>
</dbReference>
<dbReference type="NCBIfam" id="TIGR01143">
    <property type="entry name" value="murF"/>
    <property type="match status" value="1"/>
</dbReference>
<dbReference type="SUPFAM" id="SSF53623">
    <property type="entry name" value="MurD-like peptide ligases, catalytic domain"/>
    <property type="match status" value="1"/>
</dbReference>
<dbReference type="Gene3D" id="3.40.1190.10">
    <property type="entry name" value="Mur-like, catalytic domain"/>
    <property type="match status" value="1"/>
</dbReference>
<evidence type="ECO:0000256" key="9">
    <source>
        <dbReference type="ARBA" id="ARBA00023316"/>
    </source>
</evidence>
<protein>
    <recommendedName>
        <fullName evidence="10 11">UDP-N-acetylmuramoyl-tripeptide--D-alanyl-D-alanine ligase</fullName>
        <ecNumber evidence="10 11">6.3.2.10</ecNumber>
    </recommendedName>
    <alternativeName>
        <fullName evidence="10">D-alanyl-D-alanine-adding enzyme</fullName>
    </alternativeName>
</protein>
<dbReference type="AlphaFoldDB" id="A0A451D2I2"/>
<evidence type="ECO:0000256" key="2">
    <source>
        <dbReference type="ARBA" id="ARBA00022598"/>
    </source>
</evidence>
<proteinExistence type="inferred from homology"/>
<dbReference type="EC" id="6.3.2.10" evidence="10 11"/>
<evidence type="ECO:0000256" key="8">
    <source>
        <dbReference type="ARBA" id="ARBA00023306"/>
    </source>
</evidence>
<evidence type="ECO:0000313" key="16">
    <source>
        <dbReference type="Proteomes" id="UP000294412"/>
    </source>
</evidence>
<dbReference type="InterPro" id="IPR013221">
    <property type="entry name" value="Mur_ligase_cen"/>
</dbReference>
<feature type="domain" description="Mur ligase N-terminal catalytic" evidence="12">
    <location>
        <begin position="26"/>
        <end position="79"/>
    </location>
</feature>
<dbReference type="InterPro" id="IPR036565">
    <property type="entry name" value="Mur-like_cat_sf"/>
</dbReference>
<dbReference type="NCBIfam" id="NF008041">
    <property type="entry name" value="PRK10773.1"/>
    <property type="match status" value="1"/>
</dbReference>
<dbReference type="InterPro" id="IPR004101">
    <property type="entry name" value="Mur_ligase_C"/>
</dbReference>
<keyword evidence="5 10" id="KW-0067">ATP-binding</keyword>
<gene>
    <name evidence="10 15" type="primary">murF</name>
    <name evidence="15" type="ORF">ERCICUMA2628_381</name>
</gene>
<keyword evidence="4 10" id="KW-0547">Nucleotide-binding</keyword>
<evidence type="ECO:0000259" key="13">
    <source>
        <dbReference type="Pfam" id="PF02875"/>
    </source>
</evidence>
<evidence type="ECO:0000259" key="12">
    <source>
        <dbReference type="Pfam" id="PF01225"/>
    </source>
</evidence>
<comment type="pathway">
    <text evidence="10 11">Cell wall biogenesis; peptidoglycan biosynthesis.</text>
</comment>
<dbReference type="OrthoDB" id="9801978at2"/>
<dbReference type="RefSeq" id="WP_157993587.1">
    <property type="nucleotide sequence ID" value="NZ_LR217703.1"/>
</dbReference>
<comment type="function">
    <text evidence="10 11">Involved in cell wall formation. Catalyzes the final step in the synthesis of UDP-N-acetylmuramoyl-pentapeptide, the precursor of murein.</text>
</comment>
<dbReference type="GO" id="GO:0008360">
    <property type="term" value="P:regulation of cell shape"/>
    <property type="evidence" value="ECO:0007669"/>
    <property type="project" value="UniProtKB-KW"/>
</dbReference>
<feature type="domain" description="Mur ligase C-terminal" evidence="13">
    <location>
        <begin position="317"/>
        <end position="436"/>
    </location>
</feature>
<dbReference type="SUPFAM" id="SSF63418">
    <property type="entry name" value="MurE/MurF N-terminal domain"/>
    <property type="match status" value="1"/>
</dbReference>
<dbReference type="HAMAP" id="MF_02019">
    <property type="entry name" value="MurF"/>
    <property type="match status" value="1"/>
</dbReference>
<dbReference type="SUPFAM" id="SSF53244">
    <property type="entry name" value="MurD-like peptide ligases, peptide-binding domain"/>
    <property type="match status" value="1"/>
</dbReference>
<dbReference type="InterPro" id="IPR000713">
    <property type="entry name" value="Mur_ligase_N"/>
</dbReference>
<evidence type="ECO:0000256" key="10">
    <source>
        <dbReference type="HAMAP-Rule" id="MF_02019"/>
    </source>
</evidence>
<feature type="domain" description="Mur ligase central" evidence="14">
    <location>
        <begin position="105"/>
        <end position="293"/>
    </location>
</feature>
<sequence length="453" mass="49675">MIPITLKHLAEITKGTLYGSDTIVLNVSTDTRQMKNGSLFIALKGKKYDAHEFVSSAISAGCSSLLVSQRLYLSISHVVVSDTHIALGVLAEWVRQQSNVKIVAITGSSGKTSVKEMTASILRQCGKVLSTSGTLNNQIGVPLTLLRLNQEHQYAVIELGASSPGEISYTASLTRPDSVLINNLSASHLKGFGSLSGVAKAKGEILNILPQHGTAIINNDSNDLAKWRDALKNKKIWRFSYKNTKNCDFYVSNIINQEFITYFKMYTPCGYITVKLPFFGQHQISNALAASALSLSINAPLYAIPHGLKNLQAIPGRMLPIWLTKNKLLIDDSYNANMGSMIAAVKVLANRPGYRVMIVGDMTEMGDDSVTYHNQVGHFIRHSGINKVLSVGLFGENIAIKSNIGEHFDDQETLSIRAYELFTHHQYITVLVKGSRSSQMEKIVKSLQEKGVC</sequence>
<comment type="similarity">
    <text evidence="10">Belongs to the MurCDEF family. MurF subfamily.</text>
</comment>
<evidence type="ECO:0000256" key="6">
    <source>
        <dbReference type="ARBA" id="ARBA00022960"/>
    </source>
</evidence>
<dbReference type="InterPro" id="IPR035911">
    <property type="entry name" value="MurE/MurF_N"/>
</dbReference>
<reference evidence="15 16" key="1">
    <citation type="submission" date="2019-02" db="EMBL/GenBank/DDBJ databases">
        <authorList>
            <person name="Manzano-Marin A."/>
            <person name="Manzano-Marin A."/>
        </authorList>
    </citation>
    <scope>NUCLEOTIDE SEQUENCE [LARGE SCALE GENOMIC DNA]</scope>
    <source>
        <strain evidence="15 16">ErCicuneomaculata</strain>
    </source>
</reference>
<dbReference type="Proteomes" id="UP000294412">
    <property type="component" value="Chromosome"/>
</dbReference>
<keyword evidence="1 10" id="KW-0963">Cytoplasm</keyword>
<dbReference type="GO" id="GO:0071555">
    <property type="term" value="P:cell wall organization"/>
    <property type="evidence" value="ECO:0007669"/>
    <property type="project" value="UniProtKB-KW"/>
</dbReference>